<organism evidence="5 6">
    <name type="scientific">Pseudolabrys taiwanensis</name>
    <dbReference type="NCBI Taxonomy" id="331696"/>
    <lineage>
        <taxon>Bacteria</taxon>
        <taxon>Pseudomonadati</taxon>
        <taxon>Pseudomonadota</taxon>
        <taxon>Alphaproteobacteria</taxon>
        <taxon>Hyphomicrobiales</taxon>
        <taxon>Xanthobacteraceae</taxon>
        <taxon>Pseudolabrys</taxon>
    </lineage>
</organism>
<dbReference type="Gene3D" id="1.20.1250.20">
    <property type="entry name" value="MFS general substrate transporter like domains"/>
    <property type="match status" value="1"/>
</dbReference>
<feature type="transmembrane region" description="Helical" evidence="4">
    <location>
        <begin position="354"/>
        <end position="376"/>
    </location>
</feature>
<reference evidence="5 6" key="1">
    <citation type="submission" date="2018-07" db="EMBL/GenBank/DDBJ databases">
        <authorList>
            <person name="Quirk P.G."/>
            <person name="Krulwich T.A."/>
        </authorList>
    </citation>
    <scope>NUCLEOTIDE SEQUENCE [LARGE SCALE GENOMIC DNA]</scope>
    <source>
        <strain evidence="5 6">CC-BB4</strain>
    </source>
</reference>
<feature type="transmembrane region" description="Helical" evidence="4">
    <location>
        <begin position="290"/>
        <end position="308"/>
    </location>
</feature>
<feature type="transmembrane region" description="Helical" evidence="4">
    <location>
        <begin position="147"/>
        <end position="166"/>
    </location>
</feature>
<keyword evidence="2 4" id="KW-1133">Transmembrane helix</keyword>
<evidence type="ECO:0000313" key="5">
    <source>
        <dbReference type="EMBL" id="AXK80238.1"/>
    </source>
</evidence>
<keyword evidence="3 4" id="KW-0472">Membrane</keyword>
<feature type="transmembrane region" description="Helical" evidence="4">
    <location>
        <begin position="264"/>
        <end position="283"/>
    </location>
</feature>
<dbReference type="RefSeq" id="WP_115689705.1">
    <property type="nucleotide sequence ID" value="NZ_CP031417.1"/>
</dbReference>
<dbReference type="Pfam" id="PF07690">
    <property type="entry name" value="MFS_1"/>
    <property type="match status" value="1"/>
</dbReference>
<sequence length="406" mass="42780">MSAVAEPIQHAVADDRLARRNALILSAAQALAGGNNTVIVSTTAILGGMLAPEKGLATLPITGMVMGMWLGTLPVGALARRFGRRTALQVGSFFGILSGFVSYAAVMQNSFWVLILGTFCGGLYAAAHQSYRFAAADTASEKFRAKAVSWVLAGGIFAAVIGPQLVIFTKDLMAPHLFAASFIGQSICALLAAVVLQFVRIPRPVARAGAAPSRPLPEIICNPRFVVAAACGMASYALMNLVMTSAPLAMVGCGHSVTDAALGIQWHVLAMYGPSFFTGGLINRFGTERVTGIGLVLIALTAAIAISGTSVMHFWWALIALGVGWNFAFIGATTMVTRCHHAGERNKVQAFNDFLVFGSMAISSFSSGQMLAAFGWDVLNLMLVPFVVAAAGLLAWLHWRTRPAMV</sequence>
<feature type="transmembrane region" description="Helical" evidence="4">
    <location>
        <begin position="225"/>
        <end position="244"/>
    </location>
</feature>
<feature type="transmembrane region" description="Helical" evidence="4">
    <location>
        <begin position="382"/>
        <end position="399"/>
    </location>
</feature>
<dbReference type="InterPro" id="IPR011701">
    <property type="entry name" value="MFS"/>
</dbReference>
<name>A0A345ZTJ1_9HYPH</name>
<evidence type="ECO:0000256" key="4">
    <source>
        <dbReference type="SAM" id="Phobius"/>
    </source>
</evidence>
<dbReference type="InterPro" id="IPR036259">
    <property type="entry name" value="MFS_trans_sf"/>
</dbReference>
<feature type="transmembrane region" description="Helical" evidence="4">
    <location>
        <begin position="314"/>
        <end position="333"/>
    </location>
</feature>
<evidence type="ECO:0000313" key="6">
    <source>
        <dbReference type="Proteomes" id="UP000254889"/>
    </source>
</evidence>
<protein>
    <submittedName>
        <fullName evidence="5">MFS transporter</fullName>
    </submittedName>
</protein>
<evidence type="ECO:0000256" key="3">
    <source>
        <dbReference type="ARBA" id="ARBA00023136"/>
    </source>
</evidence>
<dbReference type="GO" id="GO:0022857">
    <property type="term" value="F:transmembrane transporter activity"/>
    <property type="evidence" value="ECO:0007669"/>
    <property type="project" value="InterPro"/>
</dbReference>
<dbReference type="Proteomes" id="UP000254889">
    <property type="component" value="Chromosome"/>
</dbReference>
<dbReference type="SUPFAM" id="SSF103473">
    <property type="entry name" value="MFS general substrate transporter"/>
    <property type="match status" value="1"/>
</dbReference>
<dbReference type="PANTHER" id="PTHR23534:SF1">
    <property type="entry name" value="MAJOR FACILITATOR SUPERFAMILY PROTEIN"/>
    <property type="match status" value="1"/>
</dbReference>
<dbReference type="OrthoDB" id="8558006at2"/>
<gene>
    <name evidence="5" type="ORF">DW352_06725</name>
</gene>
<feature type="transmembrane region" description="Helical" evidence="4">
    <location>
        <begin position="178"/>
        <end position="199"/>
    </location>
</feature>
<accession>A0A345ZTJ1</accession>
<dbReference type="PANTHER" id="PTHR23534">
    <property type="entry name" value="MFS PERMEASE"/>
    <property type="match status" value="1"/>
</dbReference>
<evidence type="ECO:0000256" key="2">
    <source>
        <dbReference type="ARBA" id="ARBA00022989"/>
    </source>
</evidence>
<proteinExistence type="predicted"/>
<evidence type="ECO:0000256" key="1">
    <source>
        <dbReference type="ARBA" id="ARBA00022692"/>
    </source>
</evidence>
<feature type="transmembrane region" description="Helical" evidence="4">
    <location>
        <begin position="56"/>
        <end position="79"/>
    </location>
</feature>
<keyword evidence="1 4" id="KW-0812">Transmembrane</keyword>
<feature type="transmembrane region" description="Helical" evidence="4">
    <location>
        <begin position="86"/>
        <end position="105"/>
    </location>
</feature>
<feature type="transmembrane region" description="Helical" evidence="4">
    <location>
        <begin position="111"/>
        <end position="127"/>
    </location>
</feature>
<dbReference type="KEGG" id="ptaw:DW352_06725"/>
<keyword evidence="6" id="KW-1185">Reference proteome</keyword>
<dbReference type="AlphaFoldDB" id="A0A345ZTJ1"/>
<dbReference type="EMBL" id="CP031417">
    <property type="protein sequence ID" value="AXK80238.1"/>
    <property type="molecule type" value="Genomic_DNA"/>
</dbReference>